<feature type="chain" id="PRO_5047418548" evidence="1">
    <location>
        <begin position="23"/>
        <end position="333"/>
    </location>
</feature>
<proteinExistence type="predicted"/>
<reference evidence="2 3" key="1">
    <citation type="journal article" date="2024" name="Proc. Natl. Acad. Sci. U.S.A.">
        <title>The evolutionary genomics of adaptation to stress in wild rhizobium bacteria.</title>
        <authorList>
            <person name="Kehlet-Delgado H."/>
            <person name="Montoya A.P."/>
            <person name="Jensen K.T."/>
            <person name="Wendlandt C.E."/>
            <person name="Dexheimer C."/>
            <person name="Roberts M."/>
            <person name="Torres Martinez L."/>
            <person name="Friesen M.L."/>
            <person name="Griffitts J.S."/>
            <person name="Porter S.S."/>
        </authorList>
    </citation>
    <scope>NUCLEOTIDE SEQUENCE [LARGE SCALE GENOMIC DNA]</scope>
    <source>
        <strain evidence="2 3">M0641</strain>
    </source>
</reference>
<feature type="signal peptide" evidence="1">
    <location>
        <begin position="1"/>
        <end position="22"/>
    </location>
</feature>
<keyword evidence="1" id="KW-0732">Signal</keyword>
<dbReference type="PROSITE" id="PS51257">
    <property type="entry name" value="PROKAR_LIPOPROTEIN"/>
    <property type="match status" value="1"/>
</dbReference>
<name>A0ABV1YZP0_9HYPH</name>
<dbReference type="RefSeq" id="WP_352558286.1">
    <property type="nucleotide sequence ID" value="NZ_JAMYQB010000010.1"/>
</dbReference>
<dbReference type="EMBL" id="JAMYQB010000010">
    <property type="protein sequence ID" value="MER9405215.1"/>
    <property type="molecule type" value="Genomic_DNA"/>
</dbReference>
<evidence type="ECO:0000256" key="1">
    <source>
        <dbReference type="SAM" id="SignalP"/>
    </source>
</evidence>
<sequence>MMKTMTILSLIWLAFGCRGAVAQGSAMERTIYTSDFAIEEAFPLALPVTVDVMYCDKSEGNAWAAGEFAASLATFARITNSSYGSTDTPDAFVRAVRLRSTTGGSLSTGYESGRDAIYLSEDSMFVRKLANLINGASGRNLDVLISRDAIPGYMRVVFCAINGPTEQTKTRVFVQAYSRSQEEIARTIIDALLKNFPDFVVASSIDYVAASPDNNEVRYFYGEDERNGRLIASAIAAQLGSDVTAKLLSGNAKPGTIEIWLGKEALPVGGKTFVICEGEHVTRCAGKYDYFISCYGNYEAFSKAQGCSKISKTQISSKGGNKCGYTLTLITCQ</sequence>
<comment type="caution">
    <text evidence="2">The sequence shown here is derived from an EMBL/GenBank/DDBJ whole genome shotgun (WGS) entry which is preliminary data.</text>
</comment>
<gene>
    <name evidence="2" type="ORF">NKI36_14305</name>
</gene>
<accession>A0ABV1YZP0</accession>
<keyword evidence="3" id="KW-1185">Reference proteome</keyword>
<evidence type="ECO:0000313" key="2">
    <source>
        <dbReference type="EMBL" id="MER9405215.1"/>
    </source>
</evidence>
<evidence type="ECO:0000313" key="3">
    <source>
        <dbReference type="Proteomes" id="UP001433071"/>
    </source>
</evidence>
<organism evidence="2 3">
    <name type="scientific">Mesorhizobium caraganae</name>
    <dbReference type="NCBI Taxonomy" id="483206"/>
    <lineage>
        <taxon>Bacteria</taxon>
        <taxon>Pseudomonadati</taxon>
        <taxon>Pseudomonadota</taxon>
        <taxon>Alphaproteobacteria</taxon>
        <taxon>Hyphomicrobiales</taxon>
        <taxon>Phyllobacteriaceae</taxon>
        <taxon>Mesorhizobium</taxon>
    </lineage>
</organism>
<protein>
    <submittedName>
        <fullName evidence="2">Uncharacterized protein</fullName>
    </submittedName>
</protein>
<dbReference type="Proteomes" id="UP001433071">
    <property type="component" value="Unassembled WGS sequence"/>
</dbReference>